<protein>
    <recommendedName>
        <fullName evidence="4">F-box domain-containing protein</fullName>
    </recommendedName>
</protein>
<gene>
    <name evidence="2" type="ORF">RCL2_000748000</name>
    <name evidence="1" type="ORF">RclHR1_00020056</name>
</gene>
<reference evidence="2" key="2">
    <citation type="submission" date="2019-10" db="EMBL/GenBank/DDBJ databases">
        <title>Conservation and host-specific expression of non-tandemly repeated heterogenous ribosome RNA gene in arbuscular mycorrhizal fungi.</title>
        <authorList>
            <person name="Maeda T."/>
            <person name="Kobayashi Y."/>
            <person name="Nakagawa T."/>
            <person name="Ezawa T."/>
            <person name="Yamaguchi K."/>
            <person name="Bino T."/>
            <person name="Nishimoto Y."/>
            <person name="Shigenobu S."/>
            <person name="Kawaguchi M."/>
        </authorList>
    </citation>
    <scope>NUCLEOTIDE SEQUENCE</scope>
    <source>
        <strain evidence="2">HR1</strain>
    </source>
</reference>
<dbReference type="Gene3D" id="3.80.10.10">
    <property type="entry name" value="Ribonuclease Inhibitor"/>
    <property type="match status" value="1"/>
</dbReference>
<dbReference type="EMBL" id="BLAL01000047">
    <property type="protein sequence ID" value="GES80187.1"/>
    <property type="molecule type" value="Genomic_DNA"/>
</dbReference>
<keyword evidence="3" id="KW-1185">Reference proteome</keyword>
<dbReference type="OrthoDB" id="2311175at2759"/>
<dbReference type="Proteomes" id="UP000247702">
    <property type="component" value="Unassembled WGS sequence"/>
</dbReference>
<comment type="caution">
    <text evidence="1">The sequence shown here is derived from an EMBL/GenBank/DDBJ whole genome shotgun (WGS) entry which is preliminary data.</text>
</comment>
<name>A0A2Z6QPN0_9GLOM</name>
<dbReference type="AlphaFoldDB" id="A0A2Z6QPN0"/>
<organism evidence="1 3">
    <name type="scientific">Rhizophagus clarus</name>
    <dbReference type="NCBI Taxonomy" id="94130"/>
    <lineage>
        <taxon>Eukaryota</taxon>
        <taxon>Fungi</taxon>
        <taxon>Fungi incertae sedis</taxon>
        <taxon>Mucoromycota</taxon>
        <taxon>Glomeromycotina</taxon>
        <taxon>Glomeromycetes</taxon>
        <taxon>Glomerales</taxon>
        <taxon>Glomeraceae</taxon>
        <taxon>Rhizophagus</taxon>
    </lineage>
</organism>
<evidence type="ECO:0000313" key="2">
    <source>
        <dbReference type="EMBL" id="GES80187.1"/>
    </source>
</evidence>
<dbReference type="Proteomes" id="UP000615446">
    <property type="component" value="Unassembled WGS sequence"/>
</dbReference>
<dbReference type="SUPFAM" id="SSF52047">
    <property type="entry name" value="RNI-like"/>
    <property type="match status" value="1"/>
</dbReference>
<evidence type="ECO:0000313" key="1">
    <source>
        <dbReference type="EMBL" id="GBB92353.1"/>
    </source>
</evidence>
<evidence type="ECO:0000313" key="3">
    <source>
        <dbReference type="Proteomes" id="UP000247702"/>
    </source>
</evidence>
<dbReference type="InterPro" id="IPR032675">
    <property type="entry name" value="LRR_dom_sf"/>
</dbReference>
<reference evidence="1 3" key="1">
    <citation type="submission" date="2017-11" db="EMBL/GenBank/DDBJ databases">
        <title>The genome of Rhizophagus clarus HR1 reveals common genetic basis of auxotrophy among arbuscular mycorrhizal fungi.</title>
        <authorList>
            <person name="Kobayashi Y."/>
        </authorList>
    </citation>
    <scope>NUCLEOTIDE SEQUENCE [LARGE SCALE GENOMIC DNA]</scope>
    <source>
        <strain evidence="1 3">HR1</strain>
    </source>
</reference>
<dbReference type="EMBL" id="BEXD01001112">
    <property type="protein sequence ID" value="GBB92353.1"/>
    <property type="molecule type" value="Genomic_DNA"/>
</dbReference>
<evidence type="ECO:0008006" key="4">
    <source>
        <dbReference type="Google" id="ProtNLM"/>
    </source>
</evidence>
<accession>A0A2Z6QPN0</accession>
<proteinExistence type="predicted"/>
<sequence length="494" mass="57734">MSKLIPDIFDLIIRELGDDYGALFSCLLVNKLWCKLTIPILWRDCLGRKPELTPTIRIRLLIRYGIRSLLREPHEKKILLVKILFTFLSEESKNLLIENGIDLSFIPTQKPLFNYLCFCKSIATFDVAEYIKGCFDPPLSKDQEQIMEEEFNNMLFSQCSYLSYLKISHENYKKHEIILNLRLKDNLSLSNIVELVCGQYVDEKFFYSLAETCVNIRKLELKGNNRNDNQGLIKLIEVQNKLEYFIYSGNNGRNWDEFCEKMGQTLIKHKNTIKHIEAKSRLCIPLSILNSFVNLESLMLGYSTSTMNGLHSVKLPKLQILRVCYLTEVKELIQNTSGYLKTIKIHNQKAENLKAEDLIQVINAIYQNCPKLEYLCIPYANTIDDALGDLFINCNQLKDIEIYDGYPDDPLNGDIVLKILLKTNPKKLQRIEMKGEWNFSVEGFEEFLDNLEERNYSIYFRFGLNHHIWDGIFSDVFEYYVYENVLKTDPLNYL</sequence>